<dbReference type="SUPFAM" id="SSF81383">
    <property type="entry name" value="F-box domain"/>
    <property type="match status" value="1"/>
</dbReference>
<feature type="compositionally biased region" description="Acidic residues" evidence="1">
    <location>
        <begin position="26"/>
        <end position="35"/>
    </location>
</feature>
<dbReference type="PROSITE" id="PS50181">
    <property type="entry name" value="FBOX"/>
    <property type="match status" value="1"/>
</dbReference>
<reference evidence="3 4" key="1">
    <citation type="submission" date="2024-01" db="EMBL/GenBank/DDBJ databases">
        <title>A draft genome for a cacao thread blight-causing isolate of Paramarasmius palmivorus.</title>
        <authorList>
            <person name="Baruah I.K."/>
            <person name="Bukari Y."/>
            <person name="Amoako-Attah I."/>
            <person name="Meinhardt L.W."/>
            <person name="Bailey B.A."/>
            <person name="Cohen S.P."/>
        </authorList>
    </citation>
    <scope>NUCLEOTIDE SEQUENCE [LARGE SCALE GENOMIC DNA]</scope>
    <source>
        <strain evidence="3 4">GH-12</strain>
    </source>
</reference>
<feature type="region of interest" description="Disordered" evidence="1">
    <location>
        <begin position="124"/>
        <end position="159"/>
    </location>
</feature>
<dbReference type="Pfam" id="PF12937">
    <property type="entry name" value="F-box-like"/>
    <property type="match status" value="1"/>
</dbReference>
<name>A0AAW0BV75_9AGAR</name>
<protein>
    <recommendedName>
        <fullName evidence="2">F-box domain-containing protein</fullName>
    </recommendedName>
</protein>
<dbReference type="InterPro" id="IPR001810">
    <property type="entry name" value="F-box_dom"/>
</dbReference>
<dbReference type="InterPro" id="IPR036047">
    <property type="entry name" value="F-box-like_dom_sf"/>
</dbReference>
<evidence type="ECO:0000313" key="4">
    <source>
        <dbReference type="Proteomes" id="UP001383192"/>
    </source>
</evidence>
<dbReference type="AlphaFoldDB" id="A0AAW0BV75"/>
<dbReference type="EMBL" id="JAYKXP010000076">
    <property type="protein sequence ID" value="KAK7030394.1"/>
    <property type="molecule type" value="Genomic_DNA"/>
</dbReference>
<evidence type="ECO:0000313" key="3">
    <source>
        <dbReference type="EMBL" id="KAK7030394.1"/>
    </source>
</evidence>
<keyword evidence="4" id="KW-1185">Reference proteome</keyword>
<evidence type="ECO:0000259" key="2">
    <source>
        <dbReference type="PROSITE" id="PS50181"/>
    </source>
</evidence>
<comment type="caution">
    <text evidence="3">The sequence shown here is derived from an EMBL/GenBank/DDBJ whole genome shotgun (WGS) entry which is preliminary data.</text>
</comment>
<organism evidence="3 4">
    <name type="scientific">Paramarasmius palmivorus</name>
    <dbReference type="NCBI Taxonomy" id="297713"/>
    <lineage>
        <taxon>Eukaryota</taxon>
        <taxon>Fungi</taxon>
        <taxon>Dikarya</taxon>
        <taxon>Basidiomycota</taxon>
        <taxon>Agaricomycotina</taxon>
        <taxon>Agaricomycetes</taxon>
        <taxon>Agaricomycetidae</taxon>
        <taxon>Agaricales</taxon>
        <taxon>Marasmiineae</taxon>
        <taxon>Marasmiaceae</taxon>
        <taxon>Paramarasmius</taxon>
    </lineage>
</organism>
<feature type="region of interest" description="Disordered" evidence="1">
    <location>
        <begin position="1"/>
        <end position="82"/>
    </location>
</feature>
<gene>
    <name evidence="3" type="ORF">VNI00_014138</name>
</gene>
<proteinExistence type="predicted"/>
<accession>A0AAW0BV75</accession>
<feature type="compositionally biased region" description="Basic residues" evidence="1">
    <location>
        <begin position="142"/>
        <end position="155"/>
    </location>
</feature>
<dbReference type="Proteomes" id="UP001383192">
    <property type="component" value="Unassembled WGS sequence"/>
</dbReference>
<dbReference type="CDD" id="cd09917">
    <property type="entry name" value="F-box_SF"/>
    <property type="match status" value="1"/>
</dbReference>
<sequence length="687" mass="78388">MSAESSRRQSVRLKGKPLQTFKHLLDDDEDEDDAAPNDRVSEADNSPKVSASSPTVPEPDDSTTTGFDFDPTIFIRKRKRQTARRGMAPLKFVRRELEPKVKKKTSESAKLNLGYFGYYGLGGRESSSEEGDTEDEDDAPKRSSKRAKTASKGKGKGKDVGTLSLLPKMPMDILFLIFSFLPPKSLLALTRVCGAGGVTRVDFILQRRICYGCVRHNGVSIGKFNSEFRGKDPSVLKYVVPTPGYSGRDPRMYYNRIEIERVIQEFSWRKGAYLEAYIEWRTAYNKRLQDHAELCDNWLRSYVAEQAEEVRNIGRSRREAVTQRLRDMGYSDKDTCFADSGVSASRRNAPLTERSWTGMKAALLSNIRQSRTERLFHENETELAARRGLVQGRLNEYRNSLSPQDRRQLPSLRTICLFPSLHDLLVRPDGQVVTRAEVETAFAAIPGEIDAWLSQIKASMAKKVDEANRWMGAPERTSYRYEETRPYFKMPQEEFDELVPTPGLDSLELATTRVVCRECSKSWPTLSAAVRHSCRRQTALPSSDTFIVNDTGPAFALVQSSGLDVMNATADEMDEKSVFFRCTRTDHHRYTIRSDEEFIGTWREFIRHVGSSRCDRFGFREVREEWMHVYDNTDGSKTDERVCWSCSRCNEHVETLVTRAAVIEHLRTEHGIDEPHIPDDFLYAECD</sequence>
<feature type="compositionally biased region" description="Acidic residues" evidence="1">
    <location>
        <begin position="128"/>
        <end position="138"/>
    </location>
</feature>
<feature type="domain" description="F-box" evidence="2">
    <location>
        <begin position="163"/>
        <end position="193"/>
    </location>
</feature>
<evidence type="ECO:0000256" key="1">
    <source>
        <dbReference type="SAM" id="MobiDB-lite"/>
    </source>
</evidence>
<feature type="compositionally biased region" description="Polar residues" evidence="1">
    <location>
        <begin position="43"/>
        <end position="55"/>
    </location>
</feature>